<evidence type="ECO:0000256" key="6">
    <source>
        <dbReference type="ARBA" id="ARBA00022989"/>
    </source>
</evidence>
<feature type="transmembrane region" description="Helical" evidence="9">
    <location>
        <begin position="437"/>
        <end position="459"/>
    </location>
</feature>
<organism evidence="10 11">
    <name type="scientific">Chaetomidium leptoderma</name>
    <dbReference type="NCBI Taxonomy" id="669021"/>
    <lineage>
        <taxon>Eukaryota</taxon>
        <taxon>Fungi</taxon>
        <taxon>Dikarya</taxon>
        <taxon>Ascomycota</taxon>
        <taxon>Pezizomycotina</taxon>
        <taxon>Sordariomycetes</taxon>
        <taxon>Sordariomycetidae</taxon>
        <taxon>Sordariales</taxon>
        <taxon>Chaetomiaceae</taxon>
        <taxon>Chaetomidium</taxon>
    </lineage>
</organism>
<protein>
    <submittedName>
        <fullName evidence="10">Signal peptide peptidase-domain-containing protein</fullName>
    </submittedName>
</protein>
<comment type="similarity">
    <text evidence="2">Belongs to the peptidase A22B family.</text>
</comment>
<evidence type="ECO:0000313" key="11">
    <source>
        <dbReference type="Proteomes" id="UP001302745"/>
    </source>
</evidence>
<dbReference type="SMART" id="SM00730">
    <property type="entry name" value="PSN"/>
    <property type="match status" value="1"/>
</dbReference>
<dbReference type="Proteomes" id="UP001302745">
    <property type="component" value="Unassembled WGS sequence"/>
</dbReference>
<dbReference type="GO" id="GO:0033619">
    <property type="term" value="P:membrane protein proteolysis"/>
    <property type="evidence" value="ECO:0007669"/>
    <property type="project" value="TreeGrafter"/>
</dbReference>
<gene>
    <name evidence="10" type="ORF">C8A00DRAFT_34157</name>
</gene>
<keyword evidence="4" id="KW-0378">Hydrolase</keyword>
<dbReference type="AlphaFoldDB" id="A0AAN6VK79"/>
<proteinExistence type="inferred from homology"/>
<dbReference type="InterPro" id="IPR006639">
    <property type="entry name" value="Preselin/SPP"/>
</dbReference>
<evidence type="ECO:0000256" key="7">
    <source>
        <dbReference type="ARBA" id="ARBA00023136"/>
    </source>
</evidence>
<feature type="transmembrane region" description="Helical" evidence="9">
    <location>
        <begin position="465"/>
        <end position="482"/>
    </location>
</feature>
<evidence type="ECO:0000313" key="10">
    <source>
        <dbReference type="EMBL" id="KAK4153092.1"/>
    </source>
</evidence>
<evidence type="ECO:0000256" key="8">
    <source>
        <dbReference type="SAM" id="MobiDB-lite"/>
    </source>
</evidence>
<dbReference type="GO" id="GO:0006465">
    <property type="term" value="P:signal peptide processing"/>
    <property type="evidence" value="ECO:0007669"/>
    <property type="project" value="TreeGrafter"/>
</dbReference>
<evidence type="ECO:0000256" key="5">
    <source>
        <dbReference type="ARBA" id="ARBA00022824"/>
    </source>
</evidence>
<feature type="transmembrane region" description="Helical" evidence="9">
    <location>
        <begin position="240"/>
        <end position="261"/>
    </location>
</feature>
<keyword evidence="6 9" id="KW-1133">Transmembrane helix</keyword>
<dbReference type="InterPro" id="IPR007369">
    <property type="entry name" value="Peptidase_A22B_SPP"/>
</dbReference>
<name>A0AAN6VK79_9PEZI</name>
<reference evidence="10" key="1">
    <citation type="journal article" date="2023" name="Mol. Phylogenet. Evol.">
        <title>Genome-scale phylogeny and comparative genomics of the fungal order Sordariales.</title>
        <authorList>
            <person name="Hensen N."/>
            <person name="Bonometti L."/>
            <person name="Westerberg I."/>
            <person name="Brannstrom I.O."/>
            <person name="Guillou S."/>
            <person name="Cros-Aarteil S."/>
            <person name="Calhoun S."/>
            <person name="Haridas S."/>
            <person name="Kuo A."/>
            <person name="Mondo S."/>
            <person name="Pangilinan J."/>
            <person name="Riley R."/>
            <person name="LaButti K."/>
            <person name="Andreopoulos B."/>
            <person name="Lipzen A."/>
            <person name="Chen C."/>
            <person name="Yan M."/>
            <person name="Daum C."/>
            <person name="Ng V."/>
            <person name="Clum A."/>
            <person name="Steindorff A."/>
            <person name="Ohm R.A."/>
            <person name="Martin F."/>
            <person name="Silar P."/>
            <person name="Natvig D.O."/>
            <person name="Lalanne C."/>
            <person name="Gautier V."/>
            <person name="Ament-Velasquez S.L."/>
            <person name="Kruys A."/>
            <person name="Hutchinson M.I."/>
            <person name="Powell A.J."/>
            <person name="Barry K."/>
            <person name="Miller A.N."/>
            <person name="Grigoriev I.V."/>
            <person name="Debuchy R."/>
            <person name="Gladieux P."/>
            <person name="Hiltunen Thoren M."/>
            <person name="Johannesson H."/>
        </authorList>
    </citation>
    <scope>NUCLEOTIDE SEQUENCE</scope>
    <source>
        <strain evidence="10">CBS 538.74</strain>
    </source>
</reference>
<evidence type="ECO:0000256" key="1">
    <source>
        <dbReference type="ARBA" id="ARBA00004477"/>
    </source>
</evidence>
<evidence type="ECO:0000256" key="3">
    <source>
        <dbReference type="ARBA" id="ARBA00022692"/>
    </source>
</evidence>
<keyword evidence="11" id="KW-1185">Reference proteome</keyword>
<dbReference type="GO" id="GO:0042500">
    <property type="term" value="F:aspartic endopeptidase activity, intramembrane cleaving"/>
    <property type="evidence" value="ECO:0007669"/>
    <property type="project" value="InterPro"/>
</dbReference>
<comment type="caution">
    <text evidence="10">The sequence shown here is derived from an EMBL/GenBank/DDBJ whole genome shotgun (WGS) entry which is preliminary data.</text>
</comment>
<keyword evidence="5" id="KW-0256">Endoplasmic reticulum</keyword>
<feature type="compositionally biased region" description="Basic and acidic residues" evidence="8">
    <location>
        <begin position="516"/>
        <end position="544"/>
    </location>
</feature>
<evidence type="ECO:0000256" key="9">
    <source>
        <dbReference type="SAM" id="Phobius"/>
    </source>
</evidence>
<dbReference type="PANTHER" id="PTHR12174:SF23">
    <property type="entry name" value="MINOR HISTOCOMPATIBILITY ANTIGEN H13"/>
    <property type="match status" value="1"/>
</dbReference>
<reference evidence="10" key="2">
    <citation type="submission" date="2023-05" db="EMBL/GenBank/DDBJ databases">
        <authorList>
            <consortium name="Lawrence Berkeley National Laboratory"/>
            <person name="Steindorff A."/>
            <person name="Hensen N."/>
            <person name="Bonometti L."/>
            <person name="Westerberg I."/>
            <person name="Brannstrom I.O."/>
            <person name="Guillou S."/>
            <person name="Cros-Aarteil S."/>
            <person name="Calhoun S."/>
            <person name="Haridas S."/>
            <person name="Kuo A."/>
            <person name="Mondo S."/>
            <person name="Pangilinan J."/>
            <person name="Riley R."/>
            <person name="Labutti K."/>
            <person name="Andreopoulos B."/>
            <person name="Lipzen A."/>
            <person name="Chen C."/>
            <person name="Yanf M."/>
            <person name="Daum C."/>
            <person name="Ng V."/>
            <person name="Clum A."/>
            <person name="Ohm R."/>
            <person name="Martin F."/>
            <person name="Silar P."/>
            <person name="Natvig D."/>
            <person name="Lalanne C."/>
            <person name="Gautier V."/>
            <person name="Ament-Velasquez S.L."/>
            <person name="Kruys A."/>
            <person name="Hutchinson M.I."/>
            <person name="Powell A.J."/>
            <person name="Barry K."/>
            <person name="Miller A.N."/>
            <person name="Grigoriev I.V."/>
            <person name="Debuchy R."/>
            <person name="Gladieux P."/>
            <person name="Thoren M.H."/>
            <person name="Johannesson H."/>
        </authorList>
    </citation>
    <scope>NUCLEOTIDE SEQUENCE</scope>
    <source>
        <strain evidence="10">CBS 538.74</strain>
    </source>
</reference>
<feature type="transmembrane region" description="Helical" evidence="9">
    <location>
        <begin position="121"/>
        <end position="139"/>
    </location>
</feature>
<sequence length="580" mass="63530">MSSTGSTPDVANISSPSPPATNNISAPPIFAFARLLEPQYLLIVFSALGIIWLGAHGALRRPPSAASPKLKKGEKKREEEKFTEGLVASDAIRFPIMLAAVLVGLYYLIQWLQDPAILNKVLRGYMSIMSIAGLGTLAGDVVDNLTSLIFPTMWADGNGQVYRIDPQRRCQYVVSKETGEETIIEGKDTPLPGWLSNLASSTSSKWFLWELRHLLTEEWTVRAVVYGKPLVKFELRANDLLRFTIAGAVAVAYHLTGWNALSNLLSLAMCYASFMMFSPTSFNIGTMVLASLFVYDVVMVFYTPYMITVAKNIDAPIKLVFTSAKGASMLGLGDIVVPGMLMALALRFDLFQYYQRQTKLEPIQLTTETASDVASSETTATTTTTTTTTTQHRRIKAPYVDTRGQWGNRFWTTPLGHLSPVREATDAIAATAFPKPYFYASVVGYAAGMFVTLTVMLVFNHGQPALLYLVPGVTGALWLTGLRRGELKDMWGYTEDGSLDVEDVVVEVDGEGRVVKESGGKKKEEEKKGEGEKKEGSEKSKDEVQGAGEVEDEGAPRLRDGHHELFLFSVTAPRAAATIS</sequence>
<keyword evidence="3 9" id="KW-0812">Transmembrane</keyword>
<dbReference type="GO" id="GO:0098553">
    <property type="term" value="C:lumenal side of endoplasmic reticulum membrane"/>
    <property type="evidence" value="ECO:0007669"/>
    <property type="project" value="TreeGrafter"/>
</dbReference>
<evidence type="ECO:0000256" key="2">
    <source>
        <dbReference type="ARBA" id="ARBA00006859"/>
    </source>
</evidence>
<evidence type="ECO:0000256" key="4">
    <source>
        <dbReference type="ARBA" id="ARBA00022801"/>
    </source>
</evidence>
<accession>A0AAN6VK79</accession>
<feature type="transmembrane region" description="Helical" evidence="9">
    <location>
        <begin position="40"/>
        <end position="59"/>
    </location>
</feature>
<feature type="transmembrane region" description="Helical" evidence="9">
    <location>
        <begin position="327"/>
        <end position="346"/>
    </location>
</feature>
<feature type="transmembrane region" description="Helical" evidence="9">
    <location>
        <begin position="91"/>
        <end position="109"/>
    </location>
</feature>
<dbReference type="Pfam" id="PF04258">
    <property type="entry name" value="Peptidase_A22B"/>
    <property type="match status" value="1"/>
</dbReference>
<dbReference type="GO" id="GO:0098554">
    <property type="term" value="C:cytoplasmic side of endoplasmic reticulum membrane"/>
    <property type="evidence" value="ECO:0007669"/>
    <property type="project" value="TreeGrafter"/>
</dbReference>
<dbReference type="PANTHER" id="PTHR12174">
    <property type="entry name" value="SIGNAL PEPTIDE PEPTIDASE"/>
    <property type="match status" value="1"/>
</dbReference>
<keyword evidence="7 9" id="KW-0472">Membrane</keyword>
<comment type="subcellular location">
    <subcellularLocation>
        <location evidence="1">Endoplasmic reticulum membrane</location>
        <topology evidence="1">Multi-pass membrane protein</topology>
    </subcellularLocation>
</comment>
<feature type="region of interest" description="Disordered" evidence="8">
    <location>
        <begin position="516"/>
        <end position="558"/>
    </location>
</feature>
<dbReference type="EMBL" id="MU856951">
    <property type="protein sequence ID" value="KAK4153092.1"/>
    <property type="molecule type" value="Genomic_DNA"/>
</dbReference>
<feature type="transmembrane region" description="Helical" evidence="9">
    <location>
        <begin position="282"/>
        <end position="307"/>
    </location>
</feature>